<evidence type="ECO:0000256" key="10">
    <source>
        <dbReference type="ARBA" id="ARBA00023065"/>
    </source>
</evidence>
<dbReference type="GO" id="GO:0005262">
    <property type="term" value="F:calcium channel activity"/>
    <property type="evidence" value="ECO:0007669"/>
    <property type="project" value="UniProtKB-KW"/>
</dbReference>
<evidence type="ECO:0000313" key="17">
    <source>
        <dbReference type="WBParaSite" id="TMUE_3000011596.1"/>
    </source>
</evidence>
<dbReference type="PANTHER" id="PTHR10582">
    <property type="entry name" value="TRANSIENT RECEPTOR POTENTIAL ION CHANNEL PROTEIN"/>
    <property type="match status" value="1"/>
</dbReference>
<feature type="transmembrane region" description="Helical" evidence="14">
    <location>
        <begin position="520"/>
        <end position="539"/>
    </location>
</feature>
<protein>
    <submittedName>
        <fullName evidence="17">ANK_REP_REGION domain-containing protein</fullName>
    </submittedName>
</protein>
<keyword evidence="12" id="KW-0407">Ion channel</keyword>
<keyword evidence="6 14" id="KW-0812">Transmembrane</keyword>
<feature type="transmembrane region" description="Helical" evidence="14">
    <location>
        <begin position="479"/>
        <end position="500"/>
    </location>
</feature>
<dbReference type="Pfam" id="PF00520">
    <property type="entry name" value="Ion_trans"/>
    <property type="match status" value="1"/>
</dbReference>
<evidence type="ECO:0000256" key="9">
    <source>
        <dbReference type="ARBA" id="ARBA00022989"/>
    </source>
</evidence>
<dbReference type="Gene3D" id="1.10.287.70">
    <property type="match status" value="1"/>
</dbReference>
<dbReference type="InterPro" id="IPR005821">
    <property type="entry name" value="Ion_trans_dom"/>
</dbReference>
<feature type="repeat" description="ANK" evidence="13">
    <location>
        <begin position="228"/>
        <end position="260"/>
    </location>
</feature>
<evidence type="ECO:0000256" key="5">
    <source>
        <dbReference type="ARBA" id="ARBA00022673"/>
    </source>
</evidence>
<evidence type="ECO:0000256" key="12">
    <source>
        <dbReference type="ARBA" id="ARBA00023303"/>
    </source>
</evidence>
<sequence length="882" mass="101535">MRFFWRRHDRTPYDPDGKWTNVSREVERNNIYKWLQRKKPGSIIEAFEQEGREGVLRFAAEKVVPMLYNDGARPEMVRESDYIKWRKFMCTNLSENVERDEKDLEVMKTIQFHEHPAQWKLNRRGVKGETLLHLLLSSNDAKSTEIARILLCEYPTLSLDLYEDEEMFGQSCLHLAILHNDYATVCLLLECGAKSTQRTTGRFFWPSKYGTKYESINGITDSDGLAYFGEYPLAFAASFGNKDIYDALIDFGANPNAQDSFGNTVLHMCVIHNSIAMYTYAVRHSNKPADVNIVNAIGCTPLALATKLGRKEIFEEMLELSGVEFWRFSDITVSAYPLAALDTINADGTTNWDSALMTIIKGSTPDHMAMVQSDVVQRLLADKWTVYGWKHLIIWTALLIVYLFFLSVSIYLRPADESLWNYQGFDGICRAVVEICTGFTRYMASLLSSFDQLLFLIENLLVICCIPCRLLGYLVVEEVLMVIVAPGSWLMLLFFARASILTGPFVHIIYNMITGDMMRFGLLSAVFLLAFALVFNQLGQNMVELQSMAYCDVRDKKSSYDTYGETVLTLFKAAFGGYEYELLECSYYSVLLKILFIIYLVVMPIMLINMLLAMMGNTYTTIIKEAEKAWRFQLAEMVIRLERYYNKQRLDHFQNKYSVNLGVERDTGLEKRGLMVIKQFRKTKAQQRKKAMYNWKKLFKRFVDIYREKGPEGTREQLWSGTWAKYKDWRHCDRRSQSTQGSKENPDELVRQEALFANSNHVAHARSSISGPLPSITVDGPPVPPVARHQTMYELHGQGGSKNDSKPLSRKWSFLLSIQSQSKLADEEIKSRMEKEPSRTFDSSNLFPMIRRKSSLYLSQFFKRRPSQMELKPVPSVSHLPV</sequence>
<dbReference type="Gene3D" id="1.25.40.20">
    <property type="entry name" value="Ankyrin repeat-containing domain"/>
    <property type="match status" value="1"/>
</dbReference>
<proteinExistence type="predicted"/>
<feature type="transmembrane region" description="Helical" evidence="14">
    <location>
        <begin position="590"/>
        <end position="614"/>
    </location>
</feature>
<feature type="domain" description="Ion transport" evidence="15">
    <location>
        <begin position="436"/>
        <end position="625"/>
    </location>
</feature>
<reference evidence="17" key="1">
    <citation type="submission" date="2019-12" db="UniProtKB">
        <authorList>
            <consortium name="WormBaseParasite"/>
        </authorList>
    </citation>
    <scope>IDENTIFICATION</scope>
</reference>
<dbReference type="Proteomes" id="UP000046395">
    <property type="component" value="Unassembled WGS sequence"/>
</dbReference>
<evidence type="ECO:0000256" key="8">
    <source>
        <dbReference type="ARBA" id="ARBA00022837"/>
    </source>
</evidence>
<name>A0A5S6QW17_TRIMR</name>
<dbReference type="InterPro" id="IPR002110">
    <property type="entry name" value="Ankyrin_rpt"/>
</dbReference>
<feature type="transmembrane region" description="Helical" evidence="14">
    <location>
        <begin position="392"/>
        <end position="412"/>
    </location>
</feature>
<keyword evidence="10" id="KW-0406">Ion transport</keyword>
<dbReference type="SUPFAM" id="SSF48403">
    <property type="entry name" value="Ankyrin repeat"/>
    <property type="match status" value="1"/>
</dbReference>
<keyword evidence="4" id="KW-0109">Calcium transport</keyword>
<evidence type="ECO:0000256" key="14">
    <source>
        <dbReference type="SAM" id="Phobius"/>
    </source>
</evidence>
<dbReference type="GO" id="GO:0098703">
    <property type="term" value="P:calcium ion import across plasma membrane"/>
    <property type="evidence" value="ECO:0007669"/>
    <property type="project" value="TreeGrafter"/>
</dbReference>
<evidence type="ECO:0000256" key="11">
    <source>
        <dbReference type="ARBA" id="ARBA00023136"/>
    </source>
</evidence>
<evidence type="ECO:0000256" key="6">
    <source>
        <dbReference type="ARBA" id="ARBA00022692"/>
    </source>
</evidence>
<evidence type="ECO:0000313" key="16">
    <source>
        <dbReference type="Proteomes" id="UP000046395"/>
    </source>
</evidence>
<comment type="subcellular location">
    <subcellularLocation>
        <location evidence="1">Cell membrane</location>
        <topology evidence="1">Multi-pass membrane protein</topology>
    </subcellularLocation>
</comment>
<keyword evidence="2" id="KW-0813">Transport</keyword>
<dbReference type="InterPro" id="IPR024862">
    <property type="entry name" value="TRPV"/>
</dbReference>
<keyword evidence="3" id="KW-1003">Cell membrane</keyword>
<keyword evidence="5" id="KW-0107">Calcium channel</keyword>
<dbReference type="GO" id="GO:0005886">
    <property type="term" value="C:plasma membrane"/>
    <property type="evidence" value="ECO:0007669"/>
    <property type="project" value="UniProtKB-SubCell"/>
</dbReference>
<dbReference type="PANTHER" id="PTHR10582:SF2">
    <property type="entry name" value="INACTIVE"/>
    <property type="match status" value="1"/>
</dbReference>
<organism evidence="16 17">
    <name type="scientific">Trichuris muris</name>
    <name type="common">Mouse whipworm</name>
    <dbReference type="NCBI Taxonomy" id="70415"/>
    <lineage>
        <taxon>Eukaryota</taxon>
        <taxon>Metazoa</taxon>
        <taxon>Ecdysozoa</taxon>
        <taxon>Nematoda</taxon>
        <taxon>Enoplea</taxon>
        <taxon>Dorylaimia</taxon>
        <taxon>Trichinellida</taxon>
        <taxon>Trichuridae</taxon>
        <taxon>Trichuris</taxon>
    </lineage>
</organism>
<keyword evidence="16" id="KW-1185">Reference proteome</keyword>
<dbReference type="InterPro" id="IPR036770">
    <property type="entry name" value="Ankyrin_rpt-contain_sf"/>
</dbReference>
<dbReference type="Pfam" id="PF00023">
    <property type="entry name" value="Ank"/>
    <property type="match status" value="1"/>
</dbReference>
<evidence type="ECO:0000256" key="13">
    <source>
        <dbReference type="PROSITE-ProRule" id="PRU00023"/>
    </source>
</evidence>
<dbReference type="Pfam" id="PF12796">
    <property type="entry name" value="Ank_2"/>
    <property type="match status" value="1"/>
</dbReference>
<evidence type="ECO:0000256" key="4">
    <source>
        <dbReference type="ARBA" id="ARBA00022568"/>
    </source>
</evidence>
<keyword evidence="7" id="KW-0677">Repeat</keyword>
<evidence type="ECO:0000256" key="1">
    <source>
        <dbReference type="ARBA" id="ARBA00004651"/>
    </source>
</evidence>
<dbReference type="PROSITE" id="PS50088">
    <property type="entry name" value="ANK_REPEAT"/>
    <property type="match status" value="2"/>
</dbReference>
<keyword evidence="8" id="KW-0106">Calcium</keyword>
<evidence type="ECO:0000256" key="7">
    <source>
        <dbReference type="ARBA" id="ARBA00022737"/>
    </source>
</evidence>
<dbReference type="STRING" id="70415.A0A5S6QW17"/>
<dbReference type="AlphaFoldDB" id="A0A5S6QW17"/>
<evidence type="ECO:0000259" key="15">
    <source>
        <dbReference type="Pfam" id="PF00520"/>
    </source>
</evidence>
<evidence type="ECO:0000256" key="3">
    <source>
        <dbReference type="ARBA" id="ARBA00022475"/>
    </source>
</evidence>
<keyword evidence="13" id="KW-0040">ANK repeat</keyword>
<keyword evidence="9 14" id="KW-1133">Transmembrane helix</keyword>
<dbReference type="PROSITE" id="PS50297">
    <property type="entry name" value="ANK_REP_REGION"/>
    <property type="match status" value="1"/>
</dbReference>
<feature type="repeat" description="ANK" evidence="13">
    <location>
        <begin position="168"/>
        <end position="200"/>
    </location>
</feature>
<feature type="transmembrane region" description="Helical" evidence="14">
    <location>
        <begin position="453"/>
        <end position="472"/>
    </location>
</feature>
<dbReference type="SMART" id="SM00248">
    <property type="entry name" value="ANK"/>
    <property type="match status" value="5"/>
</dbReference>
<evidence type="ECO:0000256" key="2">
    <source>
        <dbReference type="ARBA" id="ARBA00022448"/>
    </source>
</evidence>
<accession>A0A5S6QW17</accession>
<keyword evidence="11 14" id="KW-0472">Membrane</keyword>
<dbReference type="WBParaSite" id="TMUE_3000011596.1">
    <property type="protein sequence ID" value="TMUE_3000011596.1"/>
    <property type="gene ID" value="WBGene00290215"/>
</dbReference>